<dbReference type="EMBL" id="BAAAGE010000006">
    <property type="protein sequence ID" value="GAA0731618.1"/>
    <property type="molecule type" value="Genomic_DNA"/>
</dbReference>
<proteinExistence type="predicted"/>
<keyword evidence="1" id="KW-0472">Membrane</keyword>
<evidence type="ECO:0000313" key="2">
    <source>
        <dbReference type="EMBL" id="GAA0731618.1"/>
    </source>
</evidence>
<keyword evidence="1" id="KW-1133">Transmembrane helix</keyword>
<keyword evidence="3" id="KW-1185">Reference proteome</keyword>
<dbReference type="SUPFAM" id="SSF48452">
    <property type="entry name" value="TPR-like"/>
    <property type="match status" value="1"/>
</dbReference>
<dbReference type="Proteomes" id="UP001501758">
    <property type="component" value="Unassembled WGS sequence"/>
</dbReference>
<evidence type="ECO:0000313" key="3">
    <source>
        <dbReference type="Proteomes" id="UP001501758"/>
    </source>
</evidence>
<organism evidence="2 3">
    <name type="scientific">Aquimarina litoralis</name>
    <dbReference type="NCBI Taxonomy" id="584605"/>
    <lineage>
        <taxon>Bacteria</taxon>
        <taxon>Pseudomonadati</taxon>
        <taxon>Bacteroidota</taxon>
        <taxon>Flavobacteriia</taxon>
        <taxon>Flavobacteriales</taxon>
        <taxon>Flavobacteriaceae</taxon>
        <taxon>Aquimarina</taxon>
    </lineage>
</organism>
<accession>A0ABP3UI25</accession>
<reference evidence="3" key="1">
    <citation type="journal article" date="2019" name="Int. J. Syst. Evol. Microbiol.">
        <title>The Global Catalogue of Microorganisms (GCM) 10K type strain sequencing project: providing services to taxonomists for standard genome sequencing and annotation.</title>
        <authorList>
            <consortium name="The Broad Institute Genomics Platform"/>
            <consortium name="The Broad Institute Genome Sequencing Center for Infectious Disease"/>
            <person name="Wu L."/>
            <person name="Ma J."/>
        </authorList>
    </citation>
    <scope>NUCLEOTIDE SEQUENCE [LARGE SCALE GENOMIC DNA]</scope>
    <source>
        <strain evidence="3">JCM 15974</strain>
    </source>
</reference>
<evidence type="ECO:0008006" key="4">
    <source>
        <dbReference type="Google" id="ProtNLM"/>
    </source>
</evidence>
<name>A0ABP3UI25_9FLAO</name>
<gene>
    <name evidence="2" type="ORF">GCM10009430_43990</name>
</gene>
<keyword evidence="1" id="KW-0812">Transmembrane</keyword>
<comment type="caution">
    <text evidence="2">The sequence shown here is derived from an EMBL/GenBank/DDBJ whole genome shotgun (WGS) entry which is preliminary data.</text>
</comment>
<sequence length="141" mass="16176">MNIKKKNKKLFIALEFLVFLIIPIIVFVVITSKNRKKIINNSAVVQIEKKLSPEELLKQNALIETGIKLINTKKYKESIEINLKALKIGNSKFAHNNLCFAYGKIGKFEKGIEHCENAILLDQNFQLAKNNLKLIKSWIPK</sequence>
<feature type="transmembrane region" description="Helical" evidence="1">
    <location>
        <begin position="12"/>
        <end position="30"/>
    </location>
</feature>
<dbReference type="InterPro" id="IPR011990">
    <property type="entry name" value="TPR-like_helical_dom_sf"/>
</dbReference>
<evidence type="ECO:0000256" key="1">
    <source>
        <dbReference type="SAM" id="Phobius"/>
    </source>
</evidence>
<protein>
    <recommendedName>
        <fullName evidence="4">Tetratricopeptide repeat protein</fullName>
    </recommendedName>
</protein>
<dbReference type="RefSeq" id="WP_343914404.1">
    <property type="nucleotide sequence ID" value="NZ_BAAAGE010000006.1"/>
</dbReference>
<dbReference type="Gene3D" id="1.25.40.10">
    <property type="entry name" value="Tetratricopeptide repeat domain"/>
    <property type="match status" value="1"/>
</dbReference>